<protein>
    <submittedName>
        <fullName evidence="5">Phage tail tape measure protein</fullName>
    </submittedName>
</protein>
<evidence type="ECO:0000313" key="6">
    <source>
        <dbReference type="Proteomes" id="UP000260025"/>
    </source>
</evidence>
<dbReference type="AlphaFoldDB" id="A0A3E2VT84"/>
<reference evidence="5 6" key="1">
    <citation type="submission" date="2018-08" db="EMBL/GenBank/DDBJ databases">
        <title>A genome reference for cultivated species of the human gut microbiota.</title>
        <authorList>
            <person name="Zou Y."/>
            <person name="Xue W."/>
            <person name="Luo G."/>
        </authorList>
    </citation>
    <scope>NUCLEOTIDE SEQUENCE [LARGE SCALE GENOMIC DNA]</scope>
    <source>
        <strain evidence="5 6">OF01-2LB</strain>
    </source>
</reference>
<keyword evidence="1" id="KW-1188">Viral release from host cell</keyword>
<comment type="caution">
    <text evidence="5">The sequence shown here is derived from an EMBL/GenBank/DDBJ whole genome shotgun (WGS) entry which is preliminary data.</text>
</comment>
<dbReference type="PANTHER" id="PTHR37813:SF1">
    <property type="entry name" value="FELS-2 PROPHAGE PROTEIN"/>
    <property type="match status" value="1"/>
</dbReference>
<evidence type="ECO:0000259" key="4">
    <source>
        <dbReference type="Pfam" id="PF10145"/>
    </source>
</evidence>
<feature type="coiled-coil region" evidence="2">
    <location>
        <begin position="531"/>
        <end position="562"/>
    </location>
</feature>
<dbReference type="RefSeq" id="WP_117443750.1">
    <property type="nucleotide sequence ID" value="NZ_JAJFEN010000022.1"/>
</dbReference>
<accession>A0A3E2VT84</accession>
<sequence>MSQADGSIIIDTRIDEAGFSKGLNTMKTAAVAGVAAITAAIGTASIAVIKLGSEFEQANAKASTLFGDAQVDMTQYQGKMLELSTKTGLAASELGNTMYDALSAGIPASDDMSEALGFLEKNTKLAKAGFTDVNTATTATAKVLNAYKMDVSETDRIHKVLMQTQNKGITTVNELGSVLSQVTPTASAMGVSFEQVGAALAGMTAQGTPTAQATTQLNQLIAELGKNGTQANKAMMDMYEGMGYGKKSFKELMDEGVTLVDIIVDMEGYAKENDKSLIDMFGSLEAGKAALSMAGDNAITFTNNLEAMKTKTDVVGEAYDKVTDTFKEKSAKVVNSLKNVGIAAYSKFEKPLKKSMDVAQGSVDELSRQMSNGKLGKSVDKIAEAFGKLIEVAAKLAEKAIPLLVNGFSFLIDHGKELTIALSAVGGAMLAMKTYNTAKDVIEPLMRSFQQAALQVKLFEMANTGVTVSQAALNGTLSLGETAVALLTGKISLATAAQTALNAVQAVSPMGWVAIGVGALTAGLTALCLMTNDVVDENEELRESLEKSNEEWEELKNTQEEKLATDLGMIQNTEKLKNELETLVDANGKVKKGYEDRASFILGELNDALGTEYSMTDGVINNYKEMTSSIDELITKKRVKAILDAQEPIYQKAITEQQKEGIQIAKLQAEVTDKNNRMKAIENDLIKKYGDNWAIEAGRAQDAMLQEYGTLAKSTSDKKKVLNDYQKSYDKHTEEIINYENNATLAASKNKDDWVKVQTDIQAESGRTYEEKKKNLELEVSALDMAYKDLVQRQESGDKRISDAQIEAAKKSKENKEKELRGIQSTVEEKTPGLIGVAKNLADKSVEAMNKVKESKSKGADNAAGYGKGIDSKAGAAKTAGGRLATSSASGSSNYSGMKSVGQESAQGYIDGLASMAVDAFNAGFSFVQNAMAGARKGQDSHSPSRKWKREIGITAGQGYILGLEAKSKDAEKTASDFVRRAIDAANEESERGIDISGIVSKARQAVYAEQSKMAAVADIQSKTEILKTSMFKTDLSAMSVTMKGVIENRIYIGDRETAHVLAPFISEEMAFQGR</sequence>
<feature type="coiled-coil region" evidence="2">
    <location>
        <begin position="773"/>
        <end position="826"/>
    </location>
</feature>
<name>A0A3E2VT84_CLOIN</name>
<dbReference type="Proteomes" id="UP000260025">
    <property type="component" value="Unassembled WGS sequence"/>
</dbReference>
<dbReference type="EMBL" id="QVEV01000023">
    <property type="protein sequence ID" value="RGC14151.1"/>
    <property type="molecule type" value="Genomic_DNA"/>
</dbReference>
<feature type="region of interest" description="Disordered" evidence="3">
    <location>
        <begin position="852"/>
        <end position="874"/>
    </location>
</feature>
<gene>
    <name evidence="5" type="ORF">DXA38_14325</name>
</gene>
<feature type="domain" description="Phage tail tape measure protein" evidence="4">
    <location>
        <begin position="78"/>
        <end position="281"/>
    </location>
</feature>
<proteinExistence type="predicted"/>
<dbReference type="PANTHER" id="PTHR37813">
    <property type="entry name" value="FELS-2 PROPHAGE PROTEIN"/>
    <property type="match status" value="1"/>
</dbReference>
<evidence type="ECO:0000313" key="5">
    <source>
        <dbReference type="EMBL" id="RGC14151.1"/>
    </source>
</evidence>
<dbReference type="Pfam" id="PF10145">
    <property type="entry name" value="PhageMin_Tail"/>
    <property type="match status" value="1"/>
</dbReference>
<evidence type="ECO:0000256" key="2">
    <source>
        <dbReference type="SAM" id="Coils"/>
    </source>
</evidence>
<dbReference type="OrthoDB" id="9780715at2"/>
<organism evidence="5 6">
    <name type="scientific">Clostridium innocuum</name>
    <dbReference type="NCBI Taxonomy" id="1522"/>
    <lineage>
        <taxon>Bacteria</taxon>
        <taxon>Bacillati</taxon>
        <taxon>Bacillota</taxon>
        <taxon>Clostridia</taxon>
        <taxon>Eubacteriales</taxon>
        <taxon>Clostridiaceae</taxon>
        <taxon>Clostridium</taxon>
    </lineage>
</organism>
<keyword evidence="2" id="KW-0175">Coiled coil</keyword>
<evidence type="ECO:0000256" key="3">
    <source>
        <dbReference type="SAM" id="MobiDB-lite"/>
    </source>
</evidence>
<dbReference type="InterPro" id="IPR010090">
    <property type="entry name" value="Phage_tape_meas"/>
</dbReference>
<evidence type="ECO:0000256" key="1">
    <source>
        <dbReference type="ARBA" id="ARBA00022612"/>
    </source>
</evidence>
<dbReference type="NCBIfam" id="TIGR01760">
    <property type="entry name" value="tape_meas_TP901"/>
    <property type="match status" value="1"/>
</dbReference>